<reference evidence="1" key="1">
    <citation type="submission" date="2023-07" db="EMBL/GenBank/DDBJ databases">
        <title>draft genome sequence of fig (Ficus carica).</title>
        <authorList>
            <person name="Takahashi T."/>
            <person name="Nishimura K."/>
        </authorList>
    </citation>
    <scope>NUCLEOTIDE SEQUENCE</scope>
</reference>
<sequence length="63" mass="6845">MILPFQLPAHGRMNTKIMDVAIFQLQAINSISSILVDASLRYSLKSFGIAFSDLPQASSAGVY</sequence>
<keyword evidence="2" id="KW-1185">Reference proteome</keyword>
<dbReference type="AlphaFoldDB" id="A0AA87Z326"/>
<evidence type="ECO:0000313" key="1">
    <source>
        <dbReference type="EMBL" id="GMN28994.1"/>
    </source>
</evidence>
<gene>
    <name evidence="1" type="ORF">TIFTF001_002258</name>
</gene>
<dbReference type="Proteomes" id="UP001187192">
    <property type="component" value="Unassembled WGS sequence"/>
</dbReference>
<organism evidence="1 2">
    <name type="scientific">Ficus carica</name>
    <name type="common">Common fig</name>
    <dbReference type="NCBI Taxonomy" id="3494"/>
    <lineage>
        <taxon>Eukaryota</taxon>
        <taxon>Viridiplantae</taxon>
        <taxon>Streptophyta</taxon>
        <taxon>Embryophyta</taxon>
        <taxon>Tracheophyta</taxon>
        <taxon>Spermatophyta</taxon>
        <taxon>Magnoliopsida</taxon>
        <taxon>eudicotyledons</taxon>
        <taxon>Gunneridae</taxon>
        <taxon>Pentapetalae</taxon>
        <taxon>rosids</taxon>
        <taxon>fabids</taxon>
        <taxon>Rosales</taxon>
        <taxon>Moraceae</taxon>
        <taxon>Ficeae</taxon>
        <taxon>Ficus</taxon>
    </lineage>
</organism>
<proteinExistence type="predicted"/>
<name>A0AA87Z326_FICCA</name>
<protein>
    <submittedName>
        <fullName evidence="1">Uncharacterized protein</fullName>
    </submittedName>
</protein>
<accession>A0AA87Z326</accession>
<comment type="caution">
    <text evidence="1">The sequence shown here is derived from an EMBL/GenBank/DDBJ whole genome shotgun (WGS) entry which is preliminary data.</text>
</comment>
<dbReference type="EMBL" id="BTGU01000002">
    <property type="protein sequence ID" value="GMN28994.1"/>
    <property type="molecule type" value="Genomic_DNA"/>
</dbReference>
<evidence type="ECO:0000313" key="2">
    <source>
        <dbReference type="Proteomes" id="UP001187192"/>
    </source>
</evidence>